<organism evidence="1 2">
    <name type="scientific">Jimgerdemannia flammicorona</name>
    <dbReference type="NCBI Taxonomy" id="994334"/>
    <lineage>
        <taxon>Eukaryota</taxon>
        <taxon>Fungi</taxon>
        <taxon>Fungi incertae sedis</taxon>
        <taxon>Mucoromycota</taxon>
        <taxon>Mucoromycotina</taxon>
        <taxon>Endogonomycetes</taxon>
        <taxon>Endogonales</taxon>
        <taxon>Endogonaceae</taxon>
        <taxon>Jimgerdemannia</taxon>
    </lineage>
</organism>
<dbReference type="Proteomes" id="UP000274822">
    <property type="component" value="Unassembled WGS sequence"/>
</dbReference>
<gene>
    <name evidence="1" type="ORF">BC938DRAFT_477078</name>
</gene>
<accession>A0A433PC66</accession>
<sequence>MTRPVMLSKHSSKTSLEML</sequence>
<keyword evidence="2" id="KW-1185">Reference proteome</keyword>
<evidence type="ECO:0000313" key="1">
    <source>
        <dbReference type="EMBL" id="RUS15124.1"/>
    </source>
</evidence>
<dbReference type="EMBL" id="RBNJ01026042">
    <property type="protein sequence ID" value="RUS15124.1"/>
    <property type="molecule type" value="Genomic_DNA"/>
</dbReference>
<reference evidence="1 2" key="1">
    <citation type="journal article" date="2018" name="New Phytol.">
        <title>Phylogenomics of Endogonaceae and evolution of mycorrhizas within Mucoromycota.</title>
        <authorList>
            <person name="Chang Y."/>
            <person name="Desiro A."/>
            <person name="Na H."/>
            <person name="Sandor L."/>
            <person name="Lipzen A."/>
            <person name="Clum A."/>
            <person name="Barry K."/>
            <person name="Grigoriev I.V."/>
            <person name="Martin F.M."/>
            <person name="Stajich J.E."/>
            <person name="Smith M.E."/>
            <person name="Bonito G."/>
            <person name="Spatafora J.W."/>
        </authorList>
    </citation>
    <scope>NUCLEOTIDE SEQUENCE [LARGE SCALE GENOMIC DNA]</scope>
    <source>
        <strain evidence="1 2">AD002</strain>
    </source>
</reference>
<protein>
    <submittedName>
        <fullName evidence="1">Uncharacterized protein</fullName>
    </submittedName>
</protein>
<dbReference type="AlphaFoldDB" id="A0A433PC66"/>
<proteinExistence type="predicted"/>
<comment type="caution">
    <text evidence="1">The sequence shown here is derived from an EMBL/GenBank/DDBJ whole genome shotgun (WGS) entry which is preliminary data.</text>
</comment>
<evidence type="ECO:0000313" key="2">
    <source>
        <dbReference type="Proteomes" id="UP000274822"/>
    </source>
</evidence>
<name>A0A433PC66_9FUNG</name>